<keyword evidence="2" id="KW-1185">Reference proteome</keyword>
<reference evidence="3" key="1">
    <citation type="submission" date="2022-11" db="UniProtKB">
        <authorList>
            <consortium name="WormBaseParasite"/>
        </authorList>
    </citation>
    <scope>IDENTIFICATION</scope>
</reference>
<feature type="compositionally biased region" description="Low complexity" evidence="1">
    <location>
        <begin position="373"/>
        <end position="384"/>
    </location>
</feature>
<evidence type="ECO:0000256" key="1">
    <source>
        <dbReference type="SAM" id="MobiDB-lite"/>
    </source>
</evidence>
<dbReference type="WBParaSite" id="PgR079_g008_t01">
    <property type="protein sequence ID" value="PgR079_g008_t01"/>
    <property type="gene ID" value="PgR079_g008"/>
</dbReference>
<accession>A0A915C3G8</accession>
<evidence type="ECO:0000313" key="3">
    <source>
        <dbReference type="WBParaSite" id="PgR079_g008_t01"/>
    </source>
</evidence>
<organism evidence="2 3">
    <name type="scientific">Parascaris univalens</name>
    <name type="common">Nematode worm</name>
    <dbReference type="NCBI Taxonomy" id="6257"/>
    <lineage>
        <taxon>Eukaryota</taxon>
        <taxon>Metazoa</taxon>
        <taxon>Ecdysozoa</taxon>
        <taxon>Nematoda</taxon>
        <taxon>Chromadorea</taxon>
        <taxon>Rhabditida</taxon>
        <taxon>Spirurina</taxon>
        <taxon>Ascaridomorpha</taxon>
        <taxon>Ascaridoidea</taxon>
        <taxon>Ascarididae</taxon>
        <taxon>Parascaris</taxon>
    </lineage>
</organism>
<sequence length="461" mass="51212">MKERTWEEQESLLGHHHRIFNAVSRVDCSVPTSFYNSPKSCHYKPFAERRANSTERTRFAFNDNLFPQPGSRMSNRSEPMLRVRARRMPSADRPIRPNSAYERVPSKLATSRNYQAPLRRRKTPEVPSDLAEILPEVLLPKLSPKMAIANTTVQSSTISENEETSRERINIFKDSVLSEIITRGVFTDRVIKDCLNHQIARNNRLTAVKMKLNASTSAHQREETIATKRHNSIPTRRMNMERKIPTSSSGTKQMNEDGPYLKRTEDVNGGATHKAKEDEEVNSGAADKAINENNELAEVEEHLASLGSNISGSNSCSSLSTPAPKREMKKCGSNSRSSSNSSNSSTRSISSNSHSGRLSNSSVGTATDKPFYTSTNGNSSSSGSFRLDATPPSRLSTSSDCLDMRKPSRSDGSPIADIEPSLTLEEDESLESLRSNASSVRKEELSVFEEIIERARRLGDT</sequence>
<dbReference type="AlphaFoldDB" id="A0A915C3G8"/>
<evidence type="ECO:0000313" key="2">
    <source>
        <dbReference type="Proteomes" id="UP000887569"/>
    </source>
</evidence>
<feature type="compositionally biased region" description="Low complexity" evidence="1">
    <location>
        <begin position="333"/>
        <end position="362"/>
    </location>
</feature>
<feature type="region of interest" description="Disordered" evidence="1">
    <location>
        <begin position="241"/>
        <end position="286"/>
    </location>
</feature>
<feature type="compositionally biased region" description="Low complexity" evidence="1">
    <location>
        <begin position="307"/>
        <end position="320"/>
    </location>
</feature>
<proteinExistence type="predicted"/>
<protein>
    <submittedName>
        <fullName evidence="3">Uncharacterized protein</fullName>
    </submittedName>
</protein>
<name>A0A915C3G8_PARUN</name>
<dbReference type="Proteomes" id="UP000887569">
    <property type="component" value="Unplaced"/>
</dbReference>
<feature type="region of interest" description="Disordered" evidence="1">
    <location>
        <begin position="307"/>
        <end position="439"/>
    </location>
</feature>